<dbReference type="Proteomes" id="UP001055337">
    <property type="component" value="Plasmid unnamed"/>
</dbReference>
<feature type="domain" description="DUF302" evidence="1">
    <location>
        <begin position="35"/>
        <end position="100"/>
    </location>
</feature>
<evidence type="ECO:0000313" key="2">
    <source>
        <dbReference type="EMBL" id="ULN44837.1"/>
    </source>
</evidence>
<dbReference type="Gene3D" id="3.30.310.70">
    <property type="entry name" value="TT1751-like domain"/>
    <property type="match status" value="1"/>
</dbReference>
<keyword evidence="2" id="KW-0614">Plasmid</keyword>
<accession>A0ABY3TTQ1</accession>
<dbReference type="RefSeq" id="WP_240180791.1">
    <property type="nucleotide sequence ID" value="NZ_CP092363.2"/>
</dbReference>
<keyword evidence="3" id="KW-1185">Reference proteome</keyword>
<protein>
    <submittedName>
        <fullName evidence="2">DUF302 domain-containing protein</fullName>
    </submittedName>
</protein>
<dbReference type="InterPro" id="IPR005180">
    <property type="entry name" value="DUF302"/>
</dbReference>
<name>A0ABY3TTQ1_9MYCO</name>
<dbReference type="PANTHER" id="PTHR38342:SF1">
    <property type="entry name" value="SLR5037 PROTEIN"/>
    <property type="match status" value="1"/>
</dbReference>
<dbReference type="EMBL" id="CP092363">
    <property type="protein sequence ID" value="ULN44837.1"/>
    <property type="molecule type" value="Genomic_DNA"/>
</dbReference>
<reference evidence="2" key="1">
    <citation type="submission" date="2022-08" db="EMBL/GenBank/DDBJ databases">
        <title>Whole genome sequencing of non-tuberculosis mycobacteria type-strains.</title>
        <authorList>
            <person name="Igarashi Y."/>
            <person name="Osugi A."/>
            <person name="Mitarai S."/>
        </authorList>
    </citation>
    <scope>NUCLEOTIDE SEQUENCE</scope>
    <source>
        <strain evidence="2">JCM 16369</strain>
    </source>
</reference>
<gene>
    <name evidence="2" type="ORF">MI149_29605</name>
</gene>
<organism evidence="2 3">
    <name type="scientific">Mycolicibacterium crocinum</name>
    <dbReference type="NCBI Taxonomy" id="388459"/>
    <lineage>
        <taxon>Bacteria</taxon>
        <taxon>Bacillati</taxon>
        <taxon>Actinomycetota</taxon>
        <taxon>Actinomycetes</taxon>
        <taxon>Mycobacteriales</taxon>
        <taxon>Mycobacteriaceae</taxon>
        <taxon>Mycolicibacterium</taxon>
    </lineage>
</organism>
<dbReference type="CDD" id="cd14797">
    <property type="entry name" value="DUF302"/>
    <property type="match status" value="1"/>
</dbReference>
<dbReference type="InterPro" id="IPR016796">
    <property type="entry name" value="UCP021774"/>
</dbReference>
<evidence type="ECO:0000259" key="1">
    <source>
        <dbReference type="Pfam" id="PF03625"/>
    </source>
</evidence>
<dbReference type="InterPro" id="IPR035923">
    <property type="entry name" value="TT1751-like_sf"/>
</dbReference>
<dbReference type="SUPFAM" id="SSF103247">
    <property type="entry name" value="TT1751-like"/>
    <property type="match status" value="1"/>
</dbReference>
<geneLocation type="plasmid" evidence="2 3">
    <name>unnamed</name>
</geneLocation>
<evidence type="ECO:0000313" key="3">
    <source>
        <dbReference type="Proteomes" id="UP001055337"/>
    </source>
</evidence>
<dbReference type="PIRSF" id="PIRSF021774">
    <property type="entry name" value="UCP021774"/>
    <property type="match status" value="1"/>
</dbReference>
<dbReference type="PANTHER" id="PTHR38342">
    <property type="entry name" value="SLR5037 PROTEIN"/>
    <property type="match status" value="1"/>
</dbReference>
<proteinExistence type="predicted"/>
<sequence length="135" mass="14210">MSIAISTSLQSTFADAVARTRDALAAQGFGVLTEIDMKATLKAKLGHDMENYLILGACNPPLAHRAVDIDRQIGLLLPCNVVVRTDPADDSRVLVEAMNPQLLVQVTGEAALQDVADAVTGKLRAAIEALGPASF</sequence>
<dbReference type="Pfam" id="PF03625">
    <property type="entry name" value="DUF302"/>
    <property type="match status" value="1"/>
</dbReference>